<comment type="caution">
    <text evidence="8">The sequence shown here is derived from an EMBL/GenBank/DDBJ whole genome shotgun (WGS) entry which is preliminary data.</text>
</comment>
<evidence type="ECO:0000259" key="7">
    <source>
        <dbReference type="Pfam" id="PF03553"/>
    </source>
</evidence>
<proteinExistence type="predicted"/>
<evidence type="ECO:0000256" key="4">
    <source>
        <dbReference type="ARBA" id="ARBA00022989"/>
    </source>
</evidence>
<dbReference type="PANTHER" id="PTHR30354">
    <property type="entry name" value="GNT FAMILY GLUCONATE TRANSPORTER"/>
    <property type="match status" value="1"/>
</dbReference>
<evidence type="ECO:0000256" key="5">
    <source>
        <dbReference type="ARBA" id="ARBA00023136"/>
    </source>
</evidence>
<feature type="transmembrane region" description="Helical" evidence="6">
    <location>
        <begin position="137"/>
        <end position="158"/>
    </location>
</feature>
<dbReference type="InterPro" id="IPR003474">
    <property type="entry name" value="Glcn_transporter"/>
</dbReference>
<reference evidence="8 9" key="1">
    <citation type="submission" date="2022-01" db="EMBL/GenBank/DDBJ databases">
        <title>Collection of gut derived symbiotic bacterial strains cultured from healthy donors.</title>
        <authorList>
            <person name="Lin H."/>
            <person name="Kohout C."/>
            <person name="Waligurski E."/>
            <person name="Pamer E.G."/>
        </authorList>
    </citation>
    <scope>NUCLEOTIDE SEQUENCE [LARGE SCALE GENOMIC DNA]</scope>
    <source>
        <strain evidence="8 9">DFI.3.7</strain>
    </source>
</reference>
<keyword evidence="4 6" id="KW-1133">Transmembrane helix</keyword>
<evidence type="ECO:0000313" key="8">
    <source>
        <dbReference type="EMBL" id="MCG4528874.1"/>
    </source>
</evidence>
<name>A0ABS9MDI5_9FIRM</name>
<comment type="subcellular location">
    <subcellularLocation>
        <location evidence="1">Cell membrane</location>
        <topology evidence="1">Multi-pass membrane protein</topology>
    </subcellularLocation>
</comment>
<dbReference type="Pfam" id="PF03553">
    <property type="entry name" value="Na_H_antiporter"/>
    <property type="match status" value="1"/>
</dbReference>
<feature type="transmembrane region" description="Helical" evidence="6">
    <location>
        <begin position="232"/>
        <end position="251"/>
    </location>
</feature>
<keyword evidence="5 6" id="KW-0472">Membrane</keyword>
<feature type="transmembrane region" description="Helical" evidence="6">
    <location>
        <begin position="305"/>
        <end position="325"/>
    </location>
</feature>
<keyword evidence="9" id="KW-1185">Reference proteome</keyword>
<dbReference type="PANTHER" id="PTHR30354:SF7">
    <property type="entry name" value="BLL7963 PROTEIN"/>
    <property type="match status" value="1"/>
</dbReference>
<dbReference type="RefSeq" id="WP_238075100.1">
    <property type="nucleotide sequence ID" value="NZ_JAKNJB010000048.1"/>
</dbReference>
<feature type="transmembrane region" description="Helical" evidence="6">
    <location>
        <begin position="263"/>
        <end position="285"/>
    </location>
</feature>
<keyword evidence="2" id="KW-1003">Cell membrane</keyword>
<evidence type="ECO:0000313" key="9">
    <source>
        <dbReference type="Proteomes" id="UP001200313"/>
    </source>
</evidence>
<feature type="transmembrane region" description="Helical" evidence="6">
    <location>
        <begin position="178"/>
        <end position="199"/>
    </location>
</feature>
<accession>A0ABS9MDI5</accession>
<keyword evidence="3 6" id="KW-0812">Transmembrane</keyword>
<gene>
    <name evidence="8" type="ORF">L0P79_17695</name>
</gene>
<feature type="transmembrane region" description="Helical" evidence="6">
    <location>
        <begin position="98"/>
        <end position="125"/>
    </location>
</feature>
<evidence type="ECO:0000256" key="6">
    <source>
        <dbReference type="SAM" id="Phobius"/>
    </source>
</evidence>
<feature type="domain" description="Na+/H+ antiporter NhaC-like C-terminal" evidence="7">
    <location>
        <begin position="167"/>
        <end position="396"/>
    </location>
</feature>
<protein>
    <submittedName>
        <fullName evidence="8">GntP family permease</fullName>
    </submittedName>
</protein>
<evidence type="ECO:0000256" key="3">
    <source>
        <dbReference type="ARBA" id="ARBA00022692"/>
    </source>
</evidence>
<evidence type="ECO:0000256" key="2">
    <source>
        <dbReference type="ARBA" id="ARBA00022475"/>
    </source>
</evidence>
<dbReference type="InterPro" id="IPR018461">
    <property type="entry name" value="Na/H_Antiport_NhaC-like_C"/>
</dbReference>
<organism evidence="8 9">
    <name type="scientific">Intestinimonas massiliensis</name>
    <name type="common">ex Afouda et al. 2020</name>
    <dbReference type="NCBI Taxonomy" id="1673721"/>
    <lineage>
        <taxon>Bacteria</taxon>
        <taxon>Bacillati</taxon>
        <taxon>Bacillota</taxon>
        <taxon>Clostridia</taxon>
        <taxon>Eubacteriales</taxon>
        <taxon>Intestinimonas</taxon>
    </lineage>
</organism>
<dbReference type="Proteomes" id="UP001200313">
    <property type="component" value="Unassembled WGS sequence"/>
</dbReference>
<dbReference type="EMBL" id="JAKNJB010000048">
    <property type="protein sequence ID" value="MCG4528874.1"/>
    <property type="molecule type" value="Genomic_DNA"/>
</dbReference>
<evidence type="ECO:0000256" key="1">
    <source>
        <dbReference type="ARBA" id="ARBA00004651"/>
    </source>
</evidence>
<feature type="transmembrane region" description="Helical" evidence="6">
    <location>
        <begin position="57"/>
        <end position="76"/>
    </location>
</feature>
<feature type="transmembrane region" description="Helical" evidence="6">
    <location>
        <begin position="25"/>
        <end position="45"/>
    </location>
</feature>
<sequence length="462" mass="49259">MALSLFGIILGLVLLMFLAYKGCSIIWVAPVCAVVVAVLGGYSILDAYIGDYMAGMANYVLQWFPAFFLGAVYGKLMDMTGSARSLADAIVRLIGPKFAVAAVVIPCLLMTYGGISLFVVVFVIYPMGYAIYRAADLPRTLLPGAIATGAFGITMTAVPGTPQIQNMIPTTYYGTTPMAAPLMSIVACIVMFVPAYIYLEWRVRQCRKKGLHFTPDPKHVEVDHSAKNLPSWHWLAGIVPLIVVVLMLNLFPKLLLNATGINLASNYSIVIALVCGIIICCLMNLNQVKTLIPAINDGANGSMGAIMNTACAVGFGSVVKVMSGFELLKNAMLNMPGSILFSEAVAVNVLAGATGSASGGMSIALEALAPRYLEIAHSIGLNPELLHRIASISSGGLDTLAGPGLGRVPVSPSGTIKFPLAWLGGPTPRSARHISMYLLFLYKLSLFPYSLFPHNSIRKINY</sequence>